<dbReference type="GO" id="GO:0042393">
    <property type="term" value="F:histone binding"/>
    <property type="evidence" value="ECO:0007669"/>
    <property type="project" value="TreeGrafter"/>
</dbReference>
<evidence type="ECO:0000313" key="3">
    <source>
        <dbReference type="Proteomes" id="UP001237642"/>
    </source>
</evidence>
<reference evidence="2" key="2">
    <citation type="submission" date="2023-05" db="EMBL/GenBank/DDBJ databases">
        <authorList>
            <person name="Schelkunov M.I."/>
        </authorList>
    </citation>
    <scope>NUCLEOTIDE SEQUENCE</scope>
    <source>
        <strain evidence="2">Hsosn_3</strain>
        <tissue evidence="2">Leaf</tissue>
    </source>
</reference>
<dbReference type="GO" id="GO:0031490">
    <property type="term" value="F:chromatin DNA binding"/>
    <property type="evidence" value="ECO:0007669"/>
    <property type="project" value="TreeGrafter"/>
</dbReference>
<dbReference type="PANTHER" id="PTHR12706">
    <property type="entry name" value="STRAWBERRY NOTCH-RELATED"/>
    <property type="match status" value="1"/>
</dbReference>
<dbReference type="AlphaFoldDB" id="A0AAD8J3R1"/>
<organism evidence="2 3">
    <name type="scientific">Heracleum sosnowskyi</name>
    <dbReference type="NCBI Taxonomy" id="360622"/>
    <lineage>
        <taxon>Eukaryota</taxon>
        <taxon>Viridiplantae</taxon>
        <taxon>Streptophyta</taxon>
        <taxon>Embryophyta</taxon>
        <taxon>Tracheophyta</taxon>
        <taxon>Spermatophyta</taxon>
        <taxon>Magnoliopsida</taxon>
        <taxon>eudicotyledons</taxon>
        <taxon>Gunneridae</taxon>
        <taxon>Pentapetalae</taxon>
        <taxon>asterids</taxon>
        <taxon>campanulids</taxon>
        <taxon>Apiales</taxon>
        <taxon>Apiaceae</taxon>
        <taxon>Apioideae</taxon>
        <taxon>apioid superclade</taxon>
        <taxon>Tordylieae</taxon>
        <taxon>Tordyliinae</taxon>
        <taxon>Heracleum</taxon>
    </lineage>
</organism>
<name>A0AAD8J3R1_9APIA</name>
<dbReference type="Pfam" id="PF13871">
    <property type="entry name" value="Helicase_C_4"/>
    <property type="match status" value="1"/>
</dbReference>
<dbReference type="InterPro" id="IPR026937">
    <property type="entry name" value="SBNO_Helicase_C_dom"/>
</dbReference>
<dbReference type="Proteomes" id="UP001237642">
    <property type="component" value="Unassembled WGS sequence"/>
</dbReference>
<sequence length="201" mass="22434">MHEKPSFMDGTKLVPKISEAGSAGVSLKADRRAKNQFGRTHRSNQASAPGYRLLFSNLGGERRFAIAAKRLESLGALAQGERRAGLSLMLTITIARTEEGPWQNFTVVYWDRDFLTSRIQLKILLSREKLLLNGIIRDKSYVASTLLDEKRKDVSAACSNGFYKSKRGWLGRRHYLLAFEGSFGMCRIVHPATGEAIRGSN</sequence>
<gene>
    <name evidence="2" type="ORF">POM88_006967</name>
</gene>
<feature type="domain" description="Strawberry notch helicase C" evidence="1">
    <location>
        <begin position="35"/>
        <end position="86"/>
    </location>
</feature>
<reference evidence="2" key="1">
    <citation type="submission" date="2023-02" db="EMBL/GenBank/DDBJ databases">
        <title>Genome of toxic invasive species Heracleum sosnowskyi carries increased number of genes despite the absence of recent whole-genome duplications.</title>
        <authorList>
            <person name="Schelkunov M."/>
            <person name="Shtratnikova V."/>
            <person name="Makarenko M."/>
            <person name="Klepikova A."/>
            <person name="Omelchenko D."/>
            <person name="Novikova G."/>
            <person name="Obukhova E."/>
            <person name="Bogdanov V."/>
            <person name="Penin A."/>
            <person name="Logacheva M."/>
        </authorList>
    </citation>
    <scope>NUCLEOTIDE SEQUENCE</scope>
    <source>
        <strain evidence="2">Hsosn_3</strain>
        <tissue evidence="2">Leaf</tissue>
    </source>
</reference>
<accession>A0AAD8J3R1</accession>
<dbReference type="InterPro" id="IPR026741">
    <property type="entry name" value="SNO"/>
</dbReference>
<proteinExistence type="predicted"/>
<dbReference type="GO" id="GO:0006355">
    <property type="term" value="P:regulation of DNA-templated transcription"/>
    <property type="evidence" value="ECO:0007669"/>
    <property type="project" value="InterPro"/>
</dbReference>
<keyword evidence="3" id="KW-1185">Reference proteome</keyword>
<protein>
    <recommendedName>
        <fullName evidence="1">Strawberry notch helicase C domain-containing protein</fullName>
    </recommendedName>
</protein>
<dbReference type="EMBL" id="JAUIZM010000002">
    <property type="protein sequence ID" value="KAK1397104.1"/>
    <property type="molecule type" value="Genomic_DNA"/>
</dbReference>
<dbReference type="GO" id="GO:0005634">
    <property type="term" value="C:nucleus"/>
    <property type="evidence" value="ECO:0007669"/>
    <property type="project" value="TreeGrafter"/>
</dbReference>
<dbReference type="PANTHER" id="PTHR12706:SF13">
    <property type="entry name" value="PROTEIN FORGETTER 1"/>
    <property type="match status" value="1"/>
</dbReference>
<evidence type="ECO:0000259" key="1">
    <source>
        <dbReference type="Pfam" id="PF13871"/>
    </source>
</evidence>
<comment type="caution">
    <text evidence="2">The sequence shown here is derived from an EMBL/GenBank/DDBJ whole genome shotgun (WGS) entry which is preliminary data.</text>
</comment>
<evidence type="ECO:0000313" key="2">
    <source>
        <dbReference type="EMBL" id="KAK1397104.1"/>
    </source>
</evidence>